<sequence>MDEQAIIKLGNTKSFLKEQIQIEYSKLKTEAESRVNLAELDGQLDIESRGWKIFGNDNKIEKYFRNRKLKHQAKKNIQREIETNPEVFWEPLMNSDKIRAPQVKPFIDPDMPIPMMENESSVAKFYHKIQSSFSHFWKKRMPSTTDTMETVGDLGVRMVDIGSKTVSIGRKAIETATPIVESAASGTLRALETAAPIVGS</sequence>
<comment type="caution">
    <text evidence="1">The sequence shown here is derived from an EMBL/GenBank/DDBJ whole genome shotgun (WGS) entry which is preliminary data.</text>
</comment>
<organism evidence="1 2">
    <name type="scientific">Euroglyphus maynei</name>
    <name type="common">Mayne's house dust mite</name>
    <dbReference type="NCBI Taxonomy" id="6958"/>
    <lineage>
        <taxon>Eukaryota</taxon>
        <taxon>Metazoa</taxon>
        <taxon>Ecdysozoa</taxon>
        <taxon>Arthropoda</taxon>
        <taxon>Chelicerata</taxon>
        <taxon>Arachnida</taxon>
        <taxon>Acari</taxon>
        <taxon>Acariformes</taxon>
        <taxon>Sarcoptiformes</taxon>
        <taxon>Astigmata</taxon>
        <taxon>Psoroptidia</taxon>
        <taxon>Analgoidea</taxon>
        <taxon>Pyroglyphidae</taxon>
        <taxon>Pyroglyphinae</taxon>
        <taxon>Euroglyphus</taxon>
    </lineage>
</organism>
<keyword evidence="2" id="KW-1185">Reference proteome</keyword>
<protein>
    <submittedName>
        <fullName evidence="1">Uncharacterized protein</fullName>
    </submittedName>
</protein>
<proteinExistence type="predicted"/>
<reference evidence="1 2" key="1">
    <citation type="submission" date="2017-03" db="EMBL/GenBank/DDBJ databases">
        <title>Genome Survey of Euroglyphus maynei.</title>
        <authorList>
            <person name="Arlian L.G."/>
            <person name="Morgan M.S."/>
            <person name="Rider S.D."/>
        </authorList>
    </citation>
    <scope>NUCLEOTIDE SEQUENCE [LARGE SCALE GENOMIC DNA]</scope>
    <source>
        <strain evidence="1">Arlian Lab</strain>
        <tissue evidence="1">Whole body</tissue>
    </source>
</reference>
<evidence type="ECO:0000313" key="2">
    <source>
        <dbReference type="Proteomes" id="UP000194236"/>
    </source>
</evidence>
<dbReference type="AlphaFoldDB" id="A0A1Y3ANA4"/>
<feature type="non-terminal residue" evidence="1">
    <location>
        <position position="200"/>
    </location>
</feature>
<accession>A0A1Y3ANA4</accession>
<dbReference type="Proteomes" id="UP000194236">
    <property type="component" value="Unassembled WGS sequence"/>
</dbReference>
<dbReference type="EMBL" id="MUJZ01068180">
    <property type="protein sequence ID" value="OTF69910.1"/>
    <property type="molecule type" value="Genomic_DNA"/>
</dbReference>
<gene>
    <name evidence="1" type="ORF">BLA29_011120</name>
</gene>
<name>A0A1Y3ANA4_EURMA</name>
<evidence type="ECO:0000313" key="1">
    <source>
        <dbReference type="EMBL" id="OTF69910.1"/>
    </source>
</evidence>